<reference evidence="2" key="2">
    <citation type="submission" date="2020-09" db="EMBL/GenBank/DDBJ databases">
        <authorList>
            <person name="Sun Q."/>
            <person name="Zhou Y."/>
        </authorList>
    </citation>
    <scope>NUCLEOTIDE SEQUENCE</scope>
    <source>
        <strain evidence="2">CGMCC 4.7312</strain>
    </source>
</reference>
<feature type="compositionally biased region" description="Low complexity" evidence="1">
    <location>
        <begin position="211"/>
        <end position="228"/>
    </location>
</feature>
<dbReference type="Proteomes" id="UP000608890">
    <property type="component" value="Unassembled WGS sequence"/>
</dbReference>
<protein>
    <recommendedName>
        <fullName evidence="4">Guanylate cyclase domain-containing protein</fullName>
    </recommendedName>
</protein>
<dbReference type="InterPro" id="IPR029787">
    <property type="entry name" value="Nucleotide_cyclase"/>
</dbReference>
<sequence>MPYPTFHFILVVDIEGFGKRTVPVQQSLRKAMYEVVQVAFEDTNLDWDTVVRLDRGDGILMLVPTTTGNSVVLAGSFVRALDAALQEKARIYTTEHQLRMRVALHQGNCQRDKDGWVGEALNTASRLVDAQPLRDALRAAKRAQMALIVSDEIYRGVVKHGYRQIDPASFGEVQIEAKELHEPAWIHLPGHPYPPGIKPAAPPQPPPATPQQPQSGSQPPAAPASRQAEGGNHFTFSGGVEVGRDFVGGNKTVYGGEPR</sequence>
<comment type="caution">
    <text evidence="2">The sequence shown here is derived from an EMBL/GenBank/DDBJ whole genome shotgun (WGS) entry which is preliminary data.</text>
</comment>
<dbReference type="RefSeq" id="WP_189049751.1">
    <property type="nucleotide sequence ID" value="NZ_BMNB01000041.1"/>
</dbReference>
<evidence type="ECO:0008006" key="4">
    <source>
        <dbReference type="Google" id="ProtNLM"/>
    </source>
</evidence>
<accession>A0A917U803</accession>
<feature type="compositionally biased region" description="Pro residues" evidence="1">
    <location>
        <begin position="191"/>
        <end position="210"/>
    </location>
</feature>
<gene>
    <name evidence="2" type="ORF">GCM10011608_56520</name>
</gene>
<feature type="region of interest" description="Disordered" evidence="1">
    <location>
        <begin position="186"/>
        <end position="259"/>
    </location>
</feature>
<dbReference type="Gene3D" id="3.30.70.1230">
    <property type="entry name" value="Nucleotide cyclase"/>
    <property type="match status" value="1"/>
</dbReference>
<evidence type="ECO:0000313" key="2">
    <source>
        <dbReference type="EMBL" id="GGM63890.1"/>
    </source>
</evidence>
<dbReference type="SUPFAM" id="SSF55073">
    <property type="entry name" value="Nucleotide cyclase"/>
    <property type="match status" value="1"/>
</dbReference>
<reference evidence="2" key="1">
    <citation type="journal article" date="2014" name="Int. J. Syst. Evol. Microbiol.">
        <title>Complete genome sequence of Corynebacterium casei LMG S-19264T (=DSM 44701T), isolated from a smear-ripened cheese.</title>
        <authorList>
            <consortium name="US DOE Joint Genome Institute (JGI-PGF)"/>
            <person name="Walter F."/>
            <person name="Albersmeier A."/>
            <person name="Kalinowski J."/>
            <person name="Ruckert C."/>
        </authorList>
    </citation>
    <scope>NUCLEOTIDE SEQUENCE</scope>
    <source>
        <strain evidence="2">CGMCC 4.7312</strain>
    </source>
</reference>
<proteinExistence type="predicted"/>
<name>A0A917U803_9ACTN</name>
<dbReference type="EMBL" id="BMNB01000041">
    <property type="protein sequence ID" value="GGM63890.1"/>
    <property type="molecule type" value="Genomic_DNA"/>
</dbReference>
<dbReference type="AlphaFoldDB" id="A0A917U803"/>
<evidence type="ECO:0000256" key="1">
    <source>
        <dbReference type="SAM" id="MobiDB-lite"/>
    </source>
</evidence>
<keyword evidence="3" id="KW-1185">Reference proteome</keyword>
<organism evidence="2 3">
    <name type="scientific">Micromonospora sonchi</name>
    <dbReference type="NCBI Taxonomy" id="1763543"/>
    <lineage>
        <taxon>Bacteria</taxon>
        <taxon>Bacillati</taxon>
        <taxon>Actinomycetota</taxon>
        <taxon>Actinomycetes</taxon>
        <taxon>Micromonosporales</taxon>
        <taxon>Micromonosporaceae</taxon>
        <taxon>Micromonospora</taxon>
    </lineage>
</organism>
<evidence type="ECO:0000313" key="3">
    <source>
        <dbReference type="Proteomes" id="UP000608890"/>
    </source>
</evidence>